<evidence type="ECO:0000313" key="3">
    <source>
        <dbReference type="Proteomes" id="UP000821853"/>
    </source>
</evidence>
<comment type="caution">
    <text evidence="2">The sequence shown here is derived from an EMBL/GenBank/DDBJ whole genome shotgun (WGS) entry which is preliminary data.</text>
</comment>
<reference evidence="2 3" key="1">
    <citation type="journal article" date="2020" name="Cell">
        <title>Large-Scale Comparative Analyses of Tick Genomes Elucidate Their Genetic Diversity and Vector Capacities.</title>
        <authorList>
            <consortium name="Tick Genome and Microbiome Consortium (TIGMIC)"/>
            <person name="Jia N."/>
            <person name="Wang J."/>
            <person name="Shi W."/>
            <person name="Du L."/>
            <person name="Sun Y."/>
            <person name="Zhan W."/>
            <person name="Jiang J.F."/>
            <person name="Wang Q."/>
            <person name="Zhang B."/>
            <person name="Ji P."/>
            <person name="Bell-Sakyi L."/>
            <person name="Cui X.M."/>
            <person name="Yuan T.T."/>
            <person name="Jiang B.G."/>
            <person name="Yang W.F."/>
            <person name="Lam T.T."/>
            <person name="Chang Q.C."/>
            <person name="Ding S.J."/>
            <person name="Wang X.J."/>
            <person name="Zhu J.G."/>
            <person name="Ruan X.D."/>
            <person name="Zhao L."/>
            <person name="Wei J.T."/>
            <person name="Ye R.Z."/>
            <person name="Que T.C."/>
            <person name="Du C.H."/>
            <person name="Zhou Y.H."/>
            <person name="Cheng J.X."/>
            <person name="Dai P.F."/>
            <person name="Guo W.B."/>
            <person name="Han X.H."/>
            <person name="Huang E.J."/>
            <person name="Li L.F."/>
            <person name="Wei W."/>
            <person name="Gao Y.C."/>
            <person name="Liu J.Z."/>
            <person name="Shao H.Z."/>
            <person name="Wang X."/>
            <person name="Wang C.C."/>
            <person name="Yang T.C."/>
            <person name="Huo Q.B."/>
            <person name="Li W."/>
            <person name="Chen H.Y."/>
            <person name="Chen S.E."/>
            <person name="Zhou L.G."/>
            <person name="Ni X.B."/>
            <person name="Tian J.H."/>
            <person name="Sheng Y."/>
            <person name="Liu T."/>
            <person name="Pan Y.S."/>
            <person name="Xia L.Y."/>
            <person name="Li J."/>
            <person name="Zhao F."/>
            <person name="Cao W.C."/>
        </authorList>
    </citation>
    <scope>NUCLEOTIDE SEQUENCE [LARGE SCALE GENOMIC DNA]</scope>
    <source>
        <strain evidence="2">HaeL-2018</strain>
    </source>
</reference>
<evidence type="ECO:0000256" key="1">
    <source>
        <dbReference type="SAM" id="MobiDB-lite"/>
    </source>
</evidence>
<proteinExistence type="predicted"/>
<protein>
    <submittedName>
        <fullName evidence="2">Uncharacterized protein</fullName>
    </submittedName>
</protein>
<feature type="compositionally biased region" description="Basic and acidic residues" evidence="1">
    <location>
        <begin position="144"/>
        <end position="173"/>
    </location>
</feature>
<dbReference type="VEuPathDB" id="VectorBase:HLOH_061444"/>
<dbReference type="Proteomes" id="UP000821853">
    <property type="component" value="Chromosome 3"/>
</dbReference>
<keyword evidence="3" id="KW-1185">Reference proteome</keyword>
<gene>
    <name evidence="2" type="ORF">HPB48_010679</name>
</gene>
<sequence length="173" mass="18957">MSSLANPASHSLGPDIPMFPKKGARPMTSAPFSCEAVSAPLSFIPPKFTVASTLALSAAVVYFSRSPSAVSKLWQELSCSCSRNLPLWFGEELLLGERGLGRRGGCAVVVRCSEEWGEGAGNGLRRHFSTADRARVTKMSRINVTKDRRQPKVKEKRKAAENRQEPRRGVRLD</sequence>
<dbReference type="EMBL" id="JABSTR010000005">
    <property type="protein sequence ID" value="KAH9369620.1"/>
    <property type="molecule type" value="Genomic_DNA"/>
</dbReference>
<feature type="region of interest" description="Disordered" evidence="1">
    <location>
        <begin position="140"/>
        <end position="173"/>
    </location>
</feature>
<name>A0A9J6G586_HAELO</name>
<accession>A0A9J6G586</accession>
<organism evidence="2 3">
    <name type="scientific">Haemaphysalis longicornis</name>
    <name type="common">Bush tick</name>
    <dbReference type="NCBI Taxonomy" id="44386"/>
    <lineage>
        <taxon>Eukaryota</taxon>
        <taxon>Metazoa</taxon>
        <taxon>Ecdysozoa</taxon>
        <taxon>Arthropoda</taxon>
        <taxon>Chelicerata</taxon>
        <taxon>Arachnida</taxon>
        <taxon>Acari</taxon>
        <taxon>Parasitiformes</taxon>
        <taxon>Ixodida</taxon>
        <taxon>Ixodoidea</taxon>
        <taxon>Ixodidae</taxon>
        <taxon>Haemaphysalinae</taxon>
        <taxon>Haemaphysalis</taxon>
    </lineage>
</organism>
<evidence type="ECO:0000313" key="2">
    <source>
        <dbReference type="EMBL" id="KAH9369620.1"/>
    </source>
</evidence>
<dbReference type="AlphaFoldDB" id="A0A9J6G586"/>